<accession>A0A543IZ30</accession>
<dbReference type="EMBL" id="VFPQ01000001">
    <property type="protein sequence ID" value="TQM75817.1"/>
    <property type="molecule type" value="Genomic_DNA"/>
</dbReference>
<evidence type="ECO:0000256" key="4">
    <source>
        <dbReference type="ARBA" id="ARBA00022692"/>
    </source>
</evidence>
<dbReference type="Proteomes" id="UP000319213">
    <property type="component" value="Unassembled WGS sequence"/>
</dbReference>
<evidence type="ECO:0000256" key="6">
    <source>
        <dbReference type="ARBA" id="ARBA00023136"/>
    </source>
</evidence>
<evidence type="ECO:0000313" key="9">
    <source>
        <dbReference type="EMBL" id="TQM75817.1"/>
    </source>
</evidence>
<dbReference type="AlphaFoldDB" id="A0A543IZ30"/>
<evidence type="ECO:0000256" key="5">
    <source>
        <dbReference type="ARBA" id="ARBA00022989"/>
    </source>
</evidence>
<feature type="transmembrane region" description="Helical" evidence="8">
    <location>
        <begin position="32"/>
        <end position="50"/>
    </location>
</feature>
<organism evidence="9 10">
    <name type="scientific">Thermopolyspora flexuosa</name>
    <dbReference type="NCBI Taxonomy" id="103836"/>
    <lineage>
        <taxon>Bacteria</taxon>
        <taxon>Bacillati</taxon>
        <taxon>Actinomycetota</taxon>
        <taxon>Actinomycetes</taxon>
        <taxon>Streptosporangiales</taxon>
        <taxon>Streptosporangiaceae</taxon>
        <taxon>Thermopolyspora</taxon>
    </lineage>
</organism>
<comment type="subcellular location">
    <subcellularLocation>
        <location evidence="1 7">Cell membrane</location>
        <topology evidence="1 7">Multi-pass membrane protein</topology>
    </subcellularLocation>
</comment>
<sequence length="106" mass="10858">MPFVFLTLAICAEVLGTTLLKLSSGFTRLWPTLGSLGAYGLSFALLAQALRGMGVGVAYAIWSGLGTALIVMIGVLFLREPVTLVKVAGVALVVAGVVTLQLGGAH</sequence>
<evidence type="ECO:0000256" key="2">
    <source>
        <dbReference type="ARBA" id="ARBA00022448"/>
    </source>
</evidence>
<reference evidence="9 10" key="1">
    <citation type="submission" date="2019-06" db="EMBL/GenBank/DDBJ databases">
        <title>Sequencing the genomes of 1000 actinobacteria strains.</title>
        <authorList>
            <person name="Klenk H.-P."/>
        </authorList>
    </citation>
    <scope>NUCLEOTIDE SEQUENCE [LARGE SCALE GENOMIC DNA]</scope>
    <source>
        <strain evidence="9 10">DSM 43186</strain>
    </source>
</reference>
<feature type="transmembrane region" description="Helical" evidence="8">
    <location>
        <begin position="57"/>
        <end position="78"/>
    </location>
</feature>
<dbReference type="GO" id="GO:0022857">
    <property type="term" value="F:transmembrane transporter activity"/>
    <property type="evidence" value="ECO:0007669"/>
    <property type="project" value="InterPro"/>
</dbReference>
<protein>
    <submittedName>
        <fullName evidence="9">Small multidrug resistance pump</fullName>
    </submittedName>
</protein>
<name>A0A543IZ30_9ACTN</name>
<dbReference type="OrthoDB" id="3175079at2"/>
<keyword evidence="6 8" id="KW-0472">Membrane</keyword>
<gene>
    <name evidence="9" type="ORF">FHX40_2537</name>
</gene>
<dbReference type="PANTHER" id="PTHR30561:SF1">
    <property type="entry name" value="MULTIDRUG TRANSPORTER EMRE"/>
    <property type="match status" value="1"/>
</dbReference>
<feature type="transmembrane region" description="Helical" evidence="8">
    <location>
        <begin position="84"/>
        <end position="103"/>
    </location>
</feature>
<dbReference type="PANTHER" id="PTHR30561">
    <property type="entry name" value="SMR FAMILY PROTON-DEPENDENT DRUG EFFLUX TRANSPORTER SUGE"/>
    <property type="match status" value="1"/>
</dbReference>
<evidence type="ECO:0000256" key="8">
    <source>
        <dbReference type="SAM" id="Phobius"/>
    </source>
</evidence>
<dbReference type="FunFam" id="1.10.3730.20:FF:000001">
    <property type="entry name" value="Quaternary ammonium compound resistance transporter SugE"/>
    <property type="match status" value="1"/>
</dbReference>
<evidence type="ECO:0000256" key="1">
    <source>
        <dbReference type="ARBA" id="ARBA00004651"/>
    </source>
</evidence>
<evidence type="ECO:0000256" key="7">
    <source>
        <dbReference type="RuleBase" id="RU003942"/>
    </source>
</evidence>
<proteinExistence type="inferred from homology"/>
<dbReference type="SUPFAM" id="SSF103481">
    <property type="entry name" value="Multidrug resistance efflux transporter EmrE"/>
    <property type="match status" value="1"/>
</dbReference>
<keyword evidence="5 8" id="KW-1133">Transmembrane helix</keyword>
<evidence type="ECO:0000313" key="10">
    <source>
        <dbReference type="Proteomes" id="UP000319213"/>
    </source>
</evidence>
<comment type="similarity">
    <text evidence="7">Belongs to the drug/metabolite transporter (DMT) superfamily. Small multidrug resistance (SMR) (TC 2.A.7.1) family.</text>
</comment>
<dbReference type="InterPro" id="IPR037185">
    <property type="entry name" value="EmrE-like"/>
</dbReference>
<comment type="caution">
    <text evidence="9">The sequence shown here is derived from an EMBL/GenBank/DDBJ whole genome shotgun (WGS) entry which is preliminary data.</text>
</comment>
<keyword evidence="2" id="KW-0813">Transport</keyword>
<evidence type="ECO:0000256" key="3">
    <source>
        <dbReference type="ARBA" id="ARBA00022475"/>
    </source>
</evidence>
<dbReference type="InterPro" id="IPR000390">
    <property type="entry name" value="Small_drug/metabolite_transptr"/>
</dbReference>
<dbReference type="Pfam" id="PF00893">
    <property type="entry name" value="Multi_Drug_Res"/>
    <property type="match status" value="1"/>
</dbReference>
<keyword evidence="4 7" id="KW-0812">Transmembrane</keyword>
<dbReference type="InterPro" id="IPR045324">
    <property type="entry name" value="Small_multidrug_res"/>
</dbReference>
<keyword evidence="3" id="KW-1003">Cell membrane</keyword>
<dbReference type="Gene3D" id="1.10.3730.20">
    <property type="match status" value="1"/>
</dbReference>
<keyword evidence="10" id="KW-1185">Reference proteome</keyword>
<dbReference type="GO" id="GO:0005886">
    <property type="term" value="C:plasma membrane"/>
    <property type="evidence" value="ECO:0007669"/>
    <property type="project" value="UniProtKB-SubCell"/>
</dbReference>